<reference evidence="6 7" key="1">
    <citation type="submission" date="2023-03" db="EMBL/GenBank/DDBJ databases">
        <title>High-quality genome of Scylla paramamosain provides insights in environmental adaptation.</title>
        <authorList>
            <person name="Zhang L."/>
        </authorList>
    </citation>
    <scope>NUCLEOTIDE SEQUENCE [LARGE SCALE GENOMIC DNA]</scope>
    <source>
        <strain evidence="6">LZ_2023a</strain>
        <tissue evidence="6">Muscle</tissue>
    </source>
</reference>
<sequence length="699" mass="81544">MDDEREDPLPHLHRSKKMVEDKDRPGFFKDYHRAVRKAISNDQFNEFSKLKTNDDRIRFCFSLPAIHDIDIKPYFRGKSEKEALEKKEAGNKCFGRKNNLEALRLYSQAVVKAPVPSGKYWKLIKESADPKKMTMYAICLANRSAALYHLREYHYCVKDIDEALEHHYPKELKYKLYKRKARLLSHMKQHVEARDAYRQALKWLDWAKMEREKRIEHQTDIQKWLKMYETGKVVKNWDIPECYIEHPPVIPELTGGRNERFLSASKKIDIHYDNNMGRYAVASEDIEPGDVLVTEQPFASVLNREEFGSHCQKCFKTTKAPIPCKKCSSVLFCSVECRQSSYFHTIECPILDLLVGSGMSINCFLALRLVTQKPVSYFLDMKEKLNEEDLKEITNNKEVYDPSDFMRLYNLVCHSQFRTAEDLFHRCVMIVFLIKALKKTKYFDGKGSSSGDKINDVELFIGSLLLRFLQIVQFNAHEVSEFYLMSPRSLDGSKNETLGAAIYPTLALFNHSCHSAQVRYFSGQQVITKAIRNIRKGEIVPENYGQSFPSKNKIQRKAELADRYWFECNCEACQNDWPMYKDMDTSTMRFKCHKCHGPLNVNTEQLLNPFIKCEKCGDQTNILSTLKNLQNTEQTFKGACKEMETYNLEKAEALLIENLKQLEACLYPPYRDYHLTQEAYMKVCLCQGNIRIKQPKTEE</sequence>
<dbReference type="SUPFAM" id="SSF144232">
    <property type="entry name" value="HIT/MYND zinc finger-like"/>
    <property type="match status" value="1"/>
</dbReference>
<dbReference type="Gene3D" id="1.25.40.10">
    <property type="entry name" value="Tetratricopeptide repeat domain"/>
    <property type="match status" value="1"/>
</dbReference>
<keyword evidence="3" id="KW-0949">S-adenosyl-L-methionine</keyword>
<dbReference type="PROSITE" id="PS50280">
    <property type="entry name" value="SET"/>
    <property type="match status" value="1"/>
</dbReference>
<dbReference type="AlphaFoldDB" id="A0AAW0TGG9"/>
<dbReference type="Pfam" id="PF00856">
    <property type="entry name" value="SET"/>
    <property type="match status" value="1"/>
</dbReference>
<dbReference type="InterPro" id="IPR052097">
    <property type="entry name" value="SET-MYND_domain_protein"/>
</dbReference>
<dbReference type="GO" id="GO:0008170">
    <property type="term" value="F:N-methyltransferase activity"/>
    <property type="evidence" value="ECO:0007669"/>
    <property type="project" value="UniProtKB-ARBA"/>
</dbReference>
<dbReference type="GO" id="GO:0005737">
    <property type="term" value="C:cytoplasm"/>
    <property type="evidence" value="ECO:0007669"/>
    <property type="project" value="TreeGrafter"/>
</dbReference>
<gene>
    <name evidence="6" type="ORF">O3P69_016482</name>
</gene>
<evidence type="ECO:0000256" key="1">
    <source>
        <dbReference type="ARBA" id="ARBA00022603"/>
    </source>
</evidence>
<evidence type="ECO:0000256" key="4">
    <source>
        <dbReference type="SAM" id="MobiDB-lite"/>
    </source>
</evidence>
<name>A0AAW0TGG9_SCYPA</name>
<evidence type="ECO:0000313" key="7">
    <source>
        <dbReference type="Proteomes" id="UP001487740"/>
    </source>
</evidence>
<evidence type="ECO:0000256" key="3">
    <source>
        <dbReference type="ARBA" id="ARBA00022691"/>
    </source>
</evidence>
<dbReference type="GO" id="GO:0032259">
    <property type="term" value="P:methylation"/>
    <property type="evidence" value="ECO:0007669"/>
    <property type="project" value="UniProtKB-KW"/>
</dbReference>
<dbReference type="GO" id="GO:0008757">
    <property type="term" value="F:S-adenosylmethionine-dependent methyltransferase activity"/>
    <property type="evidence" value="ECO:0007669"/>
    <property type="project" value="UniProtKB-ARBA"/>
</dbReference>
<dbReference type="InterPro" id="IPR001214">
    <property type="entry name" value="SET_dom"/>
</dbReference>
<comment type="caution">
    <text evidence="6">The sequence shown here is derived from an EMBL/GenBank/DDBJ whole genome shotgun (WGS) entry which is preliminary data.</text>
</comment>
<keyword evidence="7" id="KW-1185">Reference proteome</keyword>
<feature type="region of interest" description="Disordered" evidence="4">
    <location>
        <begin position="1"/>
        <end position="20"/>
    </location>
</feature>
<dbReference type="InterPro" id="IPR046341">
    <property type="entry name" value="SET_dom_sf"/>
</dbReference>
<dbReference type="InterPro" id="IPR011990">
    <property type="entry name" value="TPR-like_helical_dom_sf"/>
</dbReference>
<evidence type="ECO:0000256" key="2">
    <source>
        <dbReference type="ARBA" id="ARBA00022679"/>
    </source>
</evidence>
<evidence type="ECO:0000313" key="6">
    <source>
        <dbReference type="EMBL" id="KAK8385731.1"/>
    </source>
</evidence>
<dbReference type="Gene3D" id="2.170.270.10">
    <property type="entry name" value="SET domain"/>
    <property type="match status" value="1"/>
</dbReference>
<dbReference type="EMBL" id="JARAKH010000032">
    <property type="protein sequence ID" value="KAK8385731.1"/>
    <property type="molecule type" value="Genomic_DNA"/>
</dbReference>
<dbReference type="SUPFAM" id="SSF48452">
    <property type="entry name" value="TPR-like"/>
    <property type="match status" value="1"/>
</dbReference>
<dbReference type="PANTHER" id="PTHR46165">
    <property type="entry name" value="SET AND MYND DOMAIN-CONTAINING PROTEIN 4"/>
    <property type="match status" value="1"/>
</dbReference>
<dbReference type="Gene3D" id="6.10.140.2220">
    <property type="match status" value="1"/>
</dbReference>
<dbReference type="GO" id="GO:0008276">
    <property type="term" value="F:protein methyltransferase activity"/>
    <property type="evidence" value="ECO:0007669"/>
    <property type="project" value="UniProtKB-ARBA"/>
</dbReference>
<dbReference type="Proteomes" id="UP001487740">
    <property type="component" value="Unassembled WGS sequence"/>
</dbReference>
<dbReference type="SUPFAM" id="SSF82199">
    <property type="entry name" value="SET domain"/>
    <property type="match status" value="1"/>
</dbReference>
<protein>
    <recommendedName>
        <fullName evidence="5">SET domain-containing protein</fullName>
    </recommendedName>
</protein>
<dbReference type="GO" id="GO:0042826">
    <property type="term" value="F:histone deacetylase binding"/>
    <property type="evidence" value="ECO:0007669"/>
    <property type="project" value="TreeGrafter"/>
</dbReference>
<dbReference type="GO" id="GO:0005634">
    <property type="term" value="C:nucleus"/>
    <property type="evidence" value="ECO:0007669"/>
    <property type="project" value="TreeGrafter"/>
</dbReference>
<dbReference type="Gene3D" id="1.10.220.160">
    <property type="match status" value="1"/>
</dbReference>
<dbReference type="PANTHER" id="PTHR46165:SF7">
    <property type="entry name" value="SET AND MYND DOMAIN-CONTAINING PROTEIN 4"/>
    <property type="match status" value="1"/>
</dbReference>
<dbReference type="InterPro" id="IPR044421">
    <property type="entry name" value="SMYD4_SET"/>
</dbReference>
<evidence type="ECO:0000259" key="5">
    <source>
        <dbReference type="PROSITE" id="PS50280"/>
    </source>
</evidence>
<keyword evidence="2" id="KW-0808">Transferase</keyword>
<dbReference type="CDD" id="cd10536">
    <property type="entry name" value="SET_SMYD4"/>
    <property type="match status" value="1"/>
</dbReference>
<proteinExistence type="predicted"/>
<feature type="domain" description="SET" evidence="5">
    <location>
        <begin position="266"/>
        <end position="545"/>
    </location>
</feature>
<keyword evidence="1" id="KW-0489">Methyltransferase</keyword>
<organism evidence="6 7">
    <name type="scientific">Scylla paramamosain</name>
    <name type="common">Mud crab</name>
    <dbReference type="NCBI Taxonomy" id="85552"/>
    <lineage>
        <taxon>Eukaryota</taxon>
        <taxon>Metazoa</taxon>
        <taxon>Ecdysozoa</taxon>
        <taxon>Arthropoda</taxon>
        <taxon>Crustacea</taxon>
        <taxon>Multicrustacea</taxon>
        <taxon>Malacostraca</taxon>
        <taxon>Eumalacostraca</taxon>
        <taxon>Eucarida</taxon>
        <taxon>Decapoda</taxon>
        <taxon>Pleocyemata</taxon>
        <taxon>Brachyura</taxon>
        <taxon>Eubrachyura</taxon>
        <taxon>Portunoidea</taxon>
        <taxon>Portunidae</taxon>
        <taxon>Portuninae</taxon>
        <taxon>Scylla</taxon>
    </lineage>
</organism>
<accession>A0AAW0TGG9</accession>